<keyword evidence="2 7" id="KW-0963">Cytoplasm</keyword>
<dbReference type="PANTHER" id="PTHR34701">
    <property type="entry name" value="TRANSCRIPTIONAL REGULATOR MRAZ"/>
    <property type="match status" value="1"/>
</dbReference>
<dbReference type="InterPro" id="IPR038619">
    <property type="entry name" value="MraZ_sf"/>
</dbReference>
<dbReference type="InterPro" id="IPR035644">
    <property type="entry name" value="MraZ_C"/>
</dbReference>
<dbReference type="InterPro" id="IPR035642">
    <property type="entry name" value="MraZ_N"/>
</dbReference>
<reference evidence="9 10" key="1">
    <citation type="submission" date="2023-09" db="EMBL/GenBank/DDBJ databases">
        <authorList>
            <person name="Rey-Velasco X."/>
        </authorList>
    </citation>
    <scope>NUCLEOTIDE SEQUENCE [LARGE SCALE GENOMIC DNA]</scope>
    <source>
        <strain evidence="9 10">F188</strain>
    </source>
</reference>
<evidence type="ECO:0000313" key="10">
    <source>
        <dbReference type="Proteomes" id="UP001261624"/>
    </source>
</evidence>
<evidence type="ECO:0000256" key="2">
    <source>
        <dbReference type="ARBA" id="ARBA00022490"/>
    </source>
</evidence>
<evidence type="ECO:0000259" key="8">
    <source>
        <dbReference type="PROSITE" id="PS51740"/>
    </source>
</evidence>
<gene>
    <name evidence="7 9" type="primary">mraZ</name>
    <name evidence="9" type="ORF">RM549_06790</name>
</gene>
<dbReference type="CDD" id="cd16320">
    <property type="entry name" value="MraZ_N"/>
    <property type="match status" value="1"/>
</dbReference>
<accession>A0ABU3E0G2</accession>
<sequence length="155" mass="17503">MVNLIGTYECKVDAKGRLMVPSALKKQLAPMLQNGFVLKRSVFQPCLELYPMEQWDEMMQKINKLNRFKKKNNDFIRRFTAGVKTVEVDTNGRLLIPKDLIGFAGIGKEIVLSSAINIIEIWDKDKYENAIDAASDDFADLAEEVMGNDDLDGIS</sequence>
<dbReference type="SUPFAM" id="SSF89447">
    <property type="entry name" value="AbrB/MazE/MraZ-like"/>
    <property type="match status" value="1"/>
</dbReference>
<dbReference type="NCBIfam" id="TIGR00242">
    <property type="entry name" value="division/cell wall cluster transcriptional repressor MraZ"/>
    <property type="match status" value="1"/>
</dbReference>
<comment type="subunit">
    <text evidence="7">Forms oligomers.</text>
</comment>
<dbReference type="InterPro" id="IPR003444">
    <property type="entry name" value="MraZ"/>
</dbReference>
<keyword evidence="4 7" id="KW-0805">Transcription regulation</keyword>
<keyword evidence="5 7" id="KW-0238">DNA-binding</keyword>
<dbReference type="Proteomes" id="UP001261624">
    <property type="component" value="Unassembled WGS sequence"/>
</dbReference>
<evidence type="ECO:0000256" key="1">
    <source>
        <dbReference type="ARBA" id="ARBA00013860"/>
    </source>
</evidence>
<comment type="caution">
    <text evidence="9">The sequence shown here is derived from an EMBL/GenBank/DDBJ whole genome shotgun (WGS) entry which is preliminary data.</text>
</comment>
<feature type="domain" description="SpoVT-AbrB" evidence="8">
    <location>
        <begin position="7"/>
        <end position="54"/>
    </location>
</feature>
<dbReference type="HAMAP" id="MF_01008">
    <property type="entry name" value="MraZ"/>
    <property type="match status" value="1"/>
</dbReference>
<dbReference type="Gene3D" id="3.40.1550.20">
    <property type="entry name" value="Transcriptional regulator MraZ domain"/>
    <property type="match status" value="1"/>
</dbReference>
<organism evidence="9 10">
    <name type="scientific">Autumnicola patrickiae</name>
    <dbReference type="NCBI Taxonomy" id="3075591"/>
    <lineage>
        <taxon>Bacteria</taxon>
        <taxon>Pseudomonadati</taxon>
        <taxon>Bacteroidota</taxon>
        <taxon>Flavobacteriia</taxon>
        <taxon>Flavobacteriales</taxon>
        <taxon>Flavobacteriaceae</taxon>
        <taxon>Autumnicola</taxon>
    </lineage>
</organism>
<dbReference type="RefSeq" id="WP_311683077.1">
    <property type="nucleotide sequence ID" value="NZ_JAVRHM010000006.1"/>
</dbReference>
<dbReference type="InterPro" id="IPR037914">
    <property type="entry name" value="SpoVT-AbrB_sf"/>
</dbReference>
<dbReference type="InterPro" id="IPR020603">
    <property type="entry name" value="MraZ_dom"/>
</dbReference>
<evidence type="ECO:0000256" key="7">
    <source>
        <dbReference type="HAMAP-Rule" id="MF_01008"/>
    </source>
</evidence>
<evidence type="ECO:0000256" key="3">
    <source>
        <dbReference type="ARBA" id="ARBA00022737"/>
    </source>
</evidence>
<feature type="domain" description="SpoVT-AbrB" evidence="8">
    <location>
        <begin position="83"/>
        <end position="126"/>
    </location>
</feature>
<comment type="subcellular location">
    <subcellularLocation>
        <location evidence="7">Cytoplasm</location>
        <location evidence="7">Nucleoid</location>
    </subcellularLocation>
</comment>
<evidence type="ECO:0000313" key="9">
    <source>
        <dbReference type="EMBL" id="MDT0689483.1"/>
    </source>
</evidence>
<protein>
    <recommendedName>
        <fullName evidence="1 7">Transcriptional regulator MraZ</fullName>
    </recommendedName>
</protein>
<keyword evidence="3" id="KW-0677">Repeat</keyword>
<name>A0ABU3E0G2_9FLAO</name>
<evidence type="ECO:0000256" key="5">
    <source>
        <dbReference type="ARBA" id="ARBA00023125"/>
    </source>
</evidence>
<dbReference type="PROSITE" id="PS51740">
    <property type="entry name" value="SPOVT_ABRB"/>
    <property type="match status" value="2"/>
</dbReference>
<keyword evidence="6 7" id="KW-0804">Transcription</keyword>
<keyword evidence="10" id="KW-1185">Reference proteome</keyword>
<dbReference type="Pfam" id="PF02381">
    <property type="entry name" value="MraZ"/>
    <property type="match status" value="2"/>
</dbReference>
<dbReference type="CDD" id="cd16321">
    <property type="entry name" value="MraZ_C"/>
    <property type="match status" value="1"/>
</dbReference>
<evidence type="ECO:0000256" key="4">
    <source>
        <dbReference type="ARBA" id="ARBA00023015"/>
    </source>
</evidence>
<dbReference type="EMBL" id="JAVRHM010000006">
    <property type="protein sequence ID" value="MDT0689483.1"/>
    <property type="molecule type" value="Genomic_DNA"/>
</dbReference>
<proteinExistence type="inferred from homology"/>
<comment type="similarity">
    <text evidence="7">Belongs to the MraZ family.</text>
</comment>
<dbReference type="PANTHER" id="PTHR34701:SF1">
    <property type="entry name" value="TRANSCRIPTIONAL REGULATOR MRAZ"/>
    <property type="match status" value="1"/>
</dbReference>
<evidence type="ECO:0000256" key="6">
    <source>
        <dbReference type="ARBA" id="ARBA00023163"/>
    </source>
</evidence>
<dbReference type="InterPro" id="IPR007159">
    <property type="entry name" value="SpoVT-AbrB_dom"/>
</dbReference>